<sequence>MSIIYMAAYSATNSLVVLDEEQMDRTERTKYITPSYDPIVAIARSTRVALEELILEMVKTVSKRKASGDAREDWVVPDITWVTGVPVCGKITCVVKDFELERDVIITTTRETAKRPQREAC</sequence>
<dbReference type="OrthoDB" id="7420194at2759"/>
<evidence type="ECO:0000313" key="1">
    <source>
        <dbReference type="EMBL" id="GBP52250.1"/>
    </source>
</evidence>
<dbReference type="Proteomes" id="UP000299102">
    <property type="component" value="Unassembled WGS sequence"/>
</dbReference>
<reference evidence="1 2" key="1">
    <citation type="journal article" date="2019" name="Commun. Biol.">
        <title>The bagworm genome reveals a unique fibroin gene that provides high tensile strength.</title>
        <authorList>
            <person name="Kono N."/>
            <person name="Nakamura H."/>
            <person name="Ohtoshi R."/>
            <person name="Tomita M."/>
            <person name="Numata K."/>
            <person name="Arakawa K."/>
        </authorList>
    </citation>
    <scope>NUCLEOTIDE SEQUENCE [LARGE SCALE GENOMIC DNA]</scope>
</reference>
<keyword evidence="2" id="KW-1185">Reference proteome</keyword>
<accession>A0A4C1WN13</accession>
<evidence type="ECO:0000313" key="2">
    <source>
        <dbReference type="Proteomes" id="UP000299102"/>
    </source>
</evidence>
<protein>
    <submittedName>
        <fullName evidence="1">Uncharacterized protein</fullName>
    </submittedName>
</protein>
<name>A0A4C1WN13_EUMVA</name>
<gene>
    <name evidence="1" type="ORF">EVAR_83111_1</name>
</gene>
<proteinExistence type="predicted"/>
<dbReference type="EMBL" id="BGZK01000598">
    <property type="protein sequence ID" value="GBP52250.1"/>
    <property type="molecule type" value="Genomic_DNA"/>
</dbReference>
<organism evidence="1 2">
    <name type="scientific">Eumeta variegata</name>
    <name type="common">Bagworm moth</name>
    <name type="synonym">Eumeta japonica</name>
    <dbReference type="NCBI Taxonomy" id="151549"/>
    <lineage>
        <taxon>Eukaryota</taxon>
        <taxon>Metazoa</taxon>
        <taxon>Ecdysozoa</taxon>
        <taxon>Arthropoda</taxon>
        <taxon>Hexapoda</taxon>
        <taxon>Insecta</taxon>
        <taxon>Pterygota</taxon>
        <taxon>Neoptera</taxon>
        <taxon>Endopterygota</taxon>
        <taxon>Lepidoptera</taxon>
        <taxon>Glossata</taxon>
        <taxon>Ditrysia</taxon>
        <taxon>Tineoidea</taxon>
        <taxon>Psychidae</taxon>
        <taxon>Oiketicinae</taxon>
        <taxon>Eumeta</taxon>
    </lineage>
</organism>
<dbReference type="AlphaFoldDB" id="A0A4C1WN13"/>
<comment type="caution">
    <text evidence="1">The sequence shown here is derived from an EMBL/GenBank/DDBJ whole genome shotgun (WGS) entry which is preliminary data.</text>
</comment>